<evidence type="ECO:0000313" key="3">
    <source>
        <dbReference type="Proteomes" id="UP001174909"/>
    </source>
</evidence>
<dbReference type="Proteomes" id="UP001174909">
    <property type="component" value="Unassembled WGS sequence"/>
</dbReference>
<dbReference type="InterPro" id="IPR036291">
    <property type="entry name" value="NAD(P)-bd_dom_sf"/>
</dbReference>
<organism evidence="2 3">
    <name type="scientific">Geodia barretti</name>
    <name type="common">Barrett's horny sponge</name>
    <dbReference type="NCBI Taxonomy" id="519541"/>
    <lineage>
        <taxon>Eukaryota</taxon>
        <taxon>Metazoa</taxon>
        <taxon>Porifera</taxon>
        <taxon>Demospongiae</taxon>
        <taxon>Heteroscleromorpha</taxon>
        <taxon>Tetractinellida</taxon>
        <taxon>Astrophorina</taxon>
        <taxon>Geodiidae</taxon>
        <taxon>Geodia</taxon>
    </lineage>
</organism>
<dbReference type="InterPro" id="IPR006115">
    <property type="entry name" value="6PGDH_NADP-bd"/>
</dbReference>
<accession>A0AA35THB1</accession>
<dbReference type="EMBL" id="CASHTH010003672">
    <property type="protein sequence ID" value="CAI8047689.1"/>
    <property type="molecule type" value="Genomic_DNA"/>
</dbReference>
<dbReference type="InterPro" id="IPR013328">
    <property type="entry name" value="6PGD_dom2"/>
</dbReference>
<dbReference type="Gene3D" id="3.40.50.720">
    <property type="entry name" value="NAD(P)-binding Rossmann-like Domain"/>
    <property type="match status" value="1"/>
</dbReference>
<dbReference type="GO" id="GO:0006574">
    <property type="term" value="P:L-valine catabolic process"/>
    <property type="evidence" value="ECO:0007669"/>
    <property type="project" value="TreeGrafter"/>
</dbReference>
<dbReference type="Pfam" id="PF03446">
    <property type="entry name" value="NAD_binding_2"/>
    <property type="match status" value="1"/>
</dbReference>
<gene>
    <name evidence="2" type="ORF">GBAR_LOCUS26391</name>
</gene>
<dbReference type="Gene3D" id="1.10.1040.10">
    <property type="entry name" value="N-(1-d-carboxylethyl)-l-norvaline Dehydrogenase, domain 2"/>
    <property type="match status" value="1"/>
</dbReference>
<dbReference type="AlphaFoldDB" id="A0AA35THB1"/>
<dbReference type="PANTHER" id="PTHR22981">
    <property type="entry name" value="3-HYDROXYISOBUTYRATE DEHYDROGENASE-RELATED"/>
    <property type="match status" value="1"/>
</dbReference>
<proteinExistence type="predicted"/>
<dbReference type="GO" id="GO:0050661">
    <property type="term" value="F:NADP binding"/>
    <property type="evidence" value="ECO:0007669"/>
    <property type="project" value="InterPro"/>
</dbReference>
<feature type="domain" description="6-phosphogluconate dehydrogenase NADP-binding" evidence="1">
    <location>
        <begin position="2"/>
        <end position="161"/>
    </location>
</feature>
<reference evidence="2" key="1">
    <citation type="submission" date="2023-03" db="EMBL/GenBank/DDBJ databases">
        <authorList>
            <person name="Steffen K."/>
            <person name="Cardenas P."/>
        </authorList>
    </citation>
    <scope>NUCLEOTIDE SEQUENCE</scope>
</reference>
<evidence type="ECO:0000313" key="2">
    <source>
        <dbReference type="EMBL" id="CAI8047689.1"/>
    </source>
</evidence>
<name>A0AA35THB1_GEOBA</name>
<sequence>MNIGFIGIGRMGRFMARNLAKGGHTLTVFDTHKEAAEELLSQGASWADSPGSVAAASQVVFTALPRPQDVEAAALGDSGILSGAEQGVAYFDLSTTDPDTIHRIAAAAKSKGVHVLDAPVSGGVSGAEQATLCIMVGGNQSVYTSYKPLLELIGEKVLYCGEQGMGAVCKIVNNLINLGNYVLVSEALTLGLKSRCPDRNHV</sequence>
<dbReference type="GO" id="GO:0005739">
    <property type="term" value="C:mitochondrion"/>
    <property type="evidence" value="ECO:0007669"/>
    <property type="project" value="TreeGrafter"/>
</dbReference>
<comment type="caution">
    <text evidence="2">The sequence shown here is derived from an EMBL/GenBank/DDBJ whole genome shotgun (WGS) entry which is preliminary data.</text>
</comment>
<keyword evidence="3" id="KW-1185">Reference proteome</keyword>
<dbReference type="GO" id="GO:0008442">
    <property type="term" value="F:3-hydroxyisobutyrate dehydrogenase activity"/>
    <property type="evidence" value="ECO:0007669"/>
    <property type="project" value="TreeGrafter"/>
</dbReference>
<protein>
    <submittedName>
        <fullName evidence="2">2-hydroxy-3-oxopropionate reductase</fullName>
    </submittedName>
</protein>
<dbReference type="PANTHER" id="PTHR22981:SF84">
    <property type="entry name" value="3-HYDROXYISOBUTYRATE DEHYDROGENASE"/>
    <property type="match status" value="1"/>
</dbReference>
<dbReference type="SUPFAM" id="SSF51735">
    <property type="entry name" value="NAD(P)-binding Rossmann-fold domains"/>
    <property type="match status" value="1"/>
</dbReference>
<evidence type="ECO:0000259" key="1">
    <source>
        <dbReference type="Pfam" id="PF03446"/>
    </source>
</evidence>